<protein>
    <submittedName>
        <fullName evidence="2">Putative Holin-X, holin superfamily III</fullName>
    </submittedName>
</protein>
<dbReference type="AlphaFoldDB" id="A0A1I4DIB6"/>
<evidence type="ECO:0000256" key="1">
    <source>
        <dbReference type="SAM" id="Phobius"/>
    </source>
</evidence>
<dbReference type="GeneID" id="97892471"/>
<dbReference type="STRING" id="195913.SAMN04488004_104158"/>
<dbReference type="OrthoDB" id="7865288at2"/>
<dbReference type="Proteomes" id="UP000199550">
    <property type="component" value="Unassembled WGS sequence"/>
</dbReference>
<evidence type="ECO:0000313" key="2">
    <source>
        <dbReference type="EMBL" id="SFK92965.1"/>
    </source>
</evidence>
<dbReference type="InterPro" id="IPR009937">
    <property type="entry name" value="Phage_holin_3_6"/>
</dbReference>
<keyword evidence="1" id="KW-0472">Membrane</keyword>
<evidence type="ECO:0000313" key="3">
    <source>
        <dbReference type="Proteomes" id="UP000199550"/>
    </source>
</evidence>
<keyword evidence="1" id="KW-1133">Transmembrane helix</keyword>
<organism evidence="2 3">
    <name type="scientific">Loktanella salsilacus</name>
    <dbReference type="NCBI Taxonomy" id="195913"/>
    <lineage>
        <taxon>Bacteria</taxon>
        <taxon>Pseudomonadati</taxon>
        <taxon>Pseudomonadota</taxon>
        <taxon>Alphaproteobacteria</taxon>
        <taxon>Rhodobacterales</taxon>
        <taxon>Roseobacteraceae</taxon>
        <taxon>Loktanella</taxon>
    </lineage>
</organism>
<dbReference type="EMBL" id="FOTF01000004">
    <property type="protein sequence ID" value="SFK92965.1"/>
    <property type="molecule type" value="Genomic_DNA"/>
</dbReference>
<sequence length="132" mass="13941">MESHDPRSTGSLLNDVLSSVGNLLRQEVDLARAEVDQNLKRAGAALGLLVVAVILAFIGLSVLSTAVISALVLAGISQLWATVLVGLVVLLIAIILVIVGVKRLKLSSIAPTRTARSLKADAQMMKEAYNDR</sequence>
<dbReference type="RefSeq" id="WP_090186393.1">
    <property type="nucleotide sequence ID" value="NZ_CAXIDI010000006.1"/>
</dbReference>
<keyword evidence="1" id="KW-0812">Transmembrane</keyword>
<reference evidence="2 3" key="1">
    <citation type="submission" date="2016-10" db="EMBL/GenBank/DDBJ databases">
        <authorList>
            <person name="de Groot N.N."/>
        </authorList>
    </citation>
    <scope>NUCLEOTIDE SEQUENCE [LARGE SCALE GENOMIC DNA]</scope>
    <source>
        <strain evidence="2 3">DSM 16199</strain>
    </source>
</reference>
<keyword evidence="3" id="KW-1185">Reference proteome</keyword>
<name>A0A1I4DIB6_9RHOB</name>
<gene>
    <name evidence="2" type="ORF">SAMN04488004_104158</name>
</gene>
<accession>A0A1I4DIB6</accession>
<dbReference type="Pfam" id="PF07332">
    <property type="entry name" value="Phage_holin_3_6"/>
    <property type="match status" value="1"/>
</dbReference>
<feature type="transmembrane region" description="Helical" evidence="1">
    <location>
        <begin position="79"/>
        <end position="101"/>
    </location>
</feature>
<feature type="transmembrane region" description="Helical" evidence="1">
    <location>
        <begin position="46"/>
        <end position="73"/>
    </location>
</feature>
<proteinExistence type="predicted"/>